<organism evidence="6 7">
    <name type="scientific">Helicobacter winghamensis</name>
    <dbReference type="NCBI Taxonomy" id="157268"/>
    <lineage>
        <taxon>Bacteria</taxon>
        <taxon>Pseudomonadati</taxon>
        <taxon>Campylobacterota</taxon>
        <taxon>Epsilonproteobacteria</taxon>
        <taxon>Campylobacterales</taxon>
        <taxon>Helicobacteraceae</taxon>
        <taxon>Helicobacter</taxon>
    </lineage>
</organism>
<evidence type="ECO:0000256" key="1">
    <source>
        <dbReference type="ARBA" id="ARBA00022676"/>
    </source>
</evidence>
<dbReference type="InterPro" id="IPR011910">
    <property type="entry name" value="RfaF"/>
</dbReference>
<dbReference type="GO" id="GO:0008713">
    <property type="term" value="F:ADP-heptose-lipopolysaccharide heptosyltransferase activity"/>
    <property type="evidence" value="ECO:0007669"/>
    <property type="project" value="UniProtKB-EC"/>
</dbReference>
<sequence>MNILIRLPNWLGDAVMATYALEILFTNFKEAHFYLIGSQASIELFAHYPNVTTLQDTSKKGVFRILNLYKLAKKIPTCNLALTFQNNFLSALFLAFNEAKFRVGFATELRSFLLHFHPKKPKRIHEAMRFALLATQALQHFKKQTLTIPKQLYLRPSPINITLPSHFTNSKIAGINAGAAFGAAKRWEEAYFAKCIEYLLEQDYKILLFGVESEAPINTAILTHLPKDLQTSDSLLNLSGQTTIPQLISYFSHLDFLLTNDSGPMHIAAALRIPTLALFGPTNTQETSPFNAPKAHIISLETLEQKLPCMPCMQRTCPLPKDSKDYHKCMRALTPNLVIKAIQSLVS</sequence>
<dbReference type="NCBIfam" id="TIGR02195">
    <property type="entry name" value="heptsyl_trn_II"/>
    <property type="match status" value="1"/>
</dbReference>
<name>A0A2N3PHR7_9HELI</name>
<dbReference type="GO" id="GO:0005829">
    <property type="term" value="C:cytosol"/>
    <property type="evidence" value="ECO:0007669"/>
    <property type="project" value="TreeGrafter"/>
</dbReference>
<dbReference type="Proteomes" id="UP000233350">
    <property type="component" value="Unassembled WGS sequence"/>
</dbReference>
<keyword evidence="1" id="KW-0328">Glycosyltransferase</keyword>
<dbReference type="InterPro" id="IPR002201">
    <property type="entry name" value="Glyco_trans_9"/>
</dbReference>
<dbReference type="EMBL" id="MBPK01000044">
    <property type="protein sequence ID" value="PKT80088.1"/>
    <property type="molecule type" value="Genomic_DNA"/>
</dbReference>
<dbReference type="OrthoDB" id="9797795at2"/>
<dbReference type="EC" id="2.4.99.24" evidence="4"/>
<dbReference type="GeneID" id="97289377"/>
<evidence type="ECO:0000256" key="5">
    <source>
        <dbReference type="ARBA" id="ARBA00047503"/>
    </source>
</evidence>
<keyword evidence="2 6" id="KW-0808">Transferase</keyword>
<dbReference type="AlphaFoldDB" id="A0A2N3PHR7"/>
<reference evidence="6 7" key="1">
    <citation type="submission" date="2016-07" db="EMBL/GenBank/DDBJ databases">
        <title>Detection of Helicobacter winghamensis from caecal content of red fox (Vulpes vulpes).</title>
        <authorList>
            <person name="Zanoni R.G."/>
            <person name="Florio D."/>
            <person name="Caffara M."/>
            <person name="Renzi M."/>
            <person name="Parisi A."/>
            <person name="Pasquali F."/>
            <person name="Manfreda G."/>
        </authorList>
    </citation>
    <scope>NUCLEOTIDE SEQUENCE [LARGE SCALE GENOMIC DNA]</scope>
    <source>
        <strain evidence="6 7">295_13</strain>
    </source>
</reference>
<protein>
    <recommendedName>
        <fullName evidence="4">lipopolysaccharide heptosyltransferase II</fullName>
        <ecNumber evidence="4">2.4.99.24</ecNumber>
    </recommendedName>
</protein>
<accession>A0A2N3PHR7</accession>
<evidence type="ECO:0000256" key="2">
    <source>
        <dbReference type="ARBA" id="ARBA00022679"/>
    </source>
</evidence>
<dbReference type="PANTHER" id="PTHR30160:SF7">
    <property type="entry name" value="ADP-HEPTOSE--LPS HEPTOSYLTRANSFERASE 2"/>
    <property type="match status" value="1"/>
</dbReference>
<dbReference type="InterPro" id="IPR051199">
    <property type="entry name" value="LPS_LOS_Heptosyltrfase"/>
</dbReference>
<dbReference type="CDD" id="cd03789">
    <property type="entry name" value="GT9_LPS_heptosyltransferase"/>
    <property type="match status" value="1"/>
</dbReference>
<evidence type="ECO:0000313" key="7">
    <source>
        <dbReference type="Proteomes" id="UP000233350"/>
    </source>
</evidence>
<dbReference type="STRING" id="556267.HWAG_00317"/>
<keyword evidence="7" id="KW-1185">Reference proteome</keyword>
<comment type="similarity">
    <text evidence="3">Belongs to the glycosyltransferase 9 family.</text>
</comment>
<comment type="caution">
    <text evidence="6">The sequence shown here is derived from an EMBL/GenBank/DDBJ whole genome shotgun (WGS) entry which is preliminary data.</text>
</comment>
<gene>
    <name evidence="6" type="ORF">BCM31_00120</name>
</gene>
<dbReference type="GO" id="GO:0009244">
    <property type="term" value="P:lipopolysaccharide core region biosynthetic process"/>
    <property type="evidence" value="ECO:0007669"/>
    <property type="project" value="TreeGrafter"/>
</dbReference>
<evidence type="ECO:0000313" key="6">
    <source>
        <dbReference type="EMBL" id="PKT80088.1"/>
    </source>
</evidence>
<dbReference type="Pfam" id="PF01075">
    <property type="entry name" value="Glyco_transf_9"/>
    <property type="match status" value="1"/>
</dbReference>
<proteinExistence type="inferred from homology"/>
<dbReference type="RefSeq" id="WP_006802009.1">
    <property type="nucleotide sequence ID" value="NZ_CABKOI010000021.1"/>
</dbReference>
<evidence type="ECO:0000256" key="4">
    <source>
        <dbReference type="ARBA" id="ARBA00044042"/>
    </source>
</evidence>
<comment type="catalytic activity">
    <reaction evidence="5">
        <text>an L-alpha-D-Hep-(1-&gt;5)-[alpha-Kdo-(2-&gt;4)]-alpha-Kdo-(2-&gt;6)-lipid A + ADP-L-glycero-beta-D-manno-heptose = an L-alpha-D-Hep-(1-&gt;3)-L-alpha-D-Hep-(1-&gt;5)-[alpha-Kdo-(2-&gt;4)]-alpha-Kdo-(2-&gt;6)-lipid A + ADP + H(+)</text>
        <dbReference type="Rhea" id="RHEA:74071"/>
        <dbReference type="ChEBI" id="CHEBI:15378"/>
        <dbReference type="ChEBI" id="CHEBI:61506"/>
        <dbReference type="ChEBI" id="CHEBI:193068"/>
        <dbReference type="ChEBI" id="CHEBI:193069"/>
        <dbReference type="ChEBI" id="CHEBI:456216"/>
        <dbReference type="EC" id="2.4.99.24"/>
    </reaction>
</comment>
<dbReference type="Gene3D" id="3.40.50.2000">
    <property type="entry name" value="Glycogen Phosphorylase B"/>
    <property type="match status" value="2"/>
</dbReference>
<evidence type="ECO:0000256" key="3">
    <source>
        <dbReference type="ARBA" id="ARBA00043995"/>
    </source>
</evidence>
<dbReference type="SUPFAM" id="SSF53756">
    <property type="entry name" value="UDP-Glycosyltransferase/glycogen phosphorylase"/>
    <property type="match status" value="1"/>
</dbReference>
<dbReference type="PANTHER" id="PTHR30160">
    <property type="entry name" value="TETRAACYLDISACCHARIDE 4'-KINASE-RELATED"/>
    <property type="match status" value="1"/>
</dbReference>